<feature type="domain" description="Histidine kinase" evidence="10">
    <location>
        <begin position="80"/>
        <end position="325"/>
    </location>
</feature>
<evidence type="ECO:0000256" key="8">
    <source>
        <dbReference type="ARBA" id="ARBA00023012"/>
    </source>
</evidence>
<keyword evidence="6" id="KW-0418">Kinase</keyword>
<keyword evidence="4" id="KW-0808">Transferase</keyword>
<dbReference type="Proteomes" id="UP001481413">
    <property type="component" value="Unassembled WGS sequence"/>
</dbReference>
<reference evidence="11 12" key="1">
    <citation type="submission" date="2024-04" db="EMBL/GenBank/DDBJ databases">
        <title>Draft genome sequence of Thalassolituus maritimus NBRC 116585.</title>
        <authorList>
            <person name="Miyakawa T."/>
            <person name="Kusuya Y."/>
            <person name="Miura T."/>
        </authorList>
    </citation>
    <scope>NUCLEOTIDE SEQUENCE [LARGE SCALE GENOMIC DNA]</scope>
    <source>
        <strain evidence="11 12">5NW40-0001</strain>
    </source>
</reference>
<evidence type="ECO:0000256" key="9">
    <source>
        <dbReference type="SAM" id="Phobius"/>
    </source>
</evidence>
<gene>
    <name evidence="11" type="ORF">NBRC116585_29820</name>
</gene>
<evidence type="ECO:0000259" key="10">
    <source>
        <dbReference type="PROSITE" id="PS50109"/>
    </source>
</evidence>
<keyword evidence="8" id="KW-0902">Two-component regulatory system</keyword>
<dbReference type="InterPro" id="IPR004358">
    <property type="entry name" value="Sig_transdc_His_kin-like_C"/>
</dbReference>
<evidence type="ECO:0000313" key="12">
    <source>
        <dbReference type="Proteomes" id="UP001481413"/>
    </source>
</evidence>
<accession>A0ABQ0A3A0</accession>
<sequence>MPLRRQLPVVVAMLLLSLSAYGIAVMAQPITPLKTALLVLVTAVVVWLVSVWSQRWDEKKQITDIQKEQQLATLGDAAAGVGHEINTPLTYVSSNLSGLADDIEAYNAFIEVLDSASDHLEIRNPFYQKALMAYQSLAIADTCDAAPARVNDCLQGIHHIERVINDMQALSRSTPVELQLGDVNANISAVIDIVRTRLPDDVQLDVELIQPPQMLCHPPRFAQVVMNMLINGLHALSDKPGRLSLRQYQTADIFYTEIADDGCGMSSDVQARIFEPFFTTRAEGKGAGIGLALCCKLIEEHQGSITVDSRPGEGARFTLALPVRNGDKDNAD</sequence>
<keyword evidence="5" id="KW-0547">Nucleotide-binding</keyword>
<dbReference type="PANTHER" id="PTHR43065">
    <property type="entry name" value="SENSOR HISTIDINE KINASE"/>
    <property type="match status" value="1"/>
</dbReference>
<evidence type="ECO:0000313" key="11">
    <source>
        <dbReference type="EMBL" id="GAA6146862.1"/>
    </source>
</evidence>
<dbReference type="SUPFAM" id="SSF47384">
    <property type="entry name" value="Homodimeric domain of signal transducing histidine kinase"/>
    <property type="match status" value="1"/>
</dbReference>
<evidence type="ECO:0000256" key="3">
    <source>
        <dbReference type="ARBA" id="ARBA00022553"/>
    </source>
</evidence>
<evidence type="ECO:0000256" key="7">
    <source>
        <dbReference type="ARBA" id="ARBA00022840"/>
    </source>
</evidence>
<keyword evidence="7" id="KW-0067">ATP-binding</keyword>
<dbReference type="Gene3D" id="1.10.287.130">
    <property type="match status" value="1"/>
</dbReference>
<keyword evidence="9" id="KW-0812">Transmembrane</keyword>
<comment type="caution">
    <text evidence="11">The sequence shown here is derived from an EMBL/GenBank/DDBJ whole genome shotgun (WGS) entry which is preliminary data.</text>
</comment>
<dbReference type="InterPro" id="IPR003594">
    <property type="entry name" value="HATPase_dom"/>
</dbReference>
<dbReference type="RefSeq" id="WP_353296070.1">
    <property type="nucleotide sequence ID" value="NZ_BAABWH010000011.1"/>
</dbReference>
<keyword evidence="3" id="KW-0597">Phosphoprotein</keyword>
<evidence type="ECO:0000256" key="1">
    <source>
        <dbReference type="ARBA" id="ARBA00000085"/>
    </source>
</evidence>
<dbReference type="Pfam" id="PF02518">
    <property type="entry name" value="HATPase_c"/>
    <property type="match status" value="1"/>
</dbReference>
<keyword evidence="12" id="KW-1185">Reference proteome</keyword>
<evidence type="ECO:0000256" key="4">
    <source>
        <dbReference type="ARBA" id="ARBA00022679"/>
    </source>
</evidence>
<dbReference type="Gene3D" id="3.30.565.10">
    <property type="entry name" value="Histidine kinase-like ATPase, C-terminal domain"/>
    <property type="match status" value="1"/>
</dbReference>
<evidence type="ECO:0000256" key="2">
    <source>
        <dbReference type="ARBA" id="ARBA00012438"/>
    </source>
</evidence>
<comment type="catalytic activity">
    <reaction evidence="1">
        <text>ATP + protein L-histidine = ADP + protein N-phospho-L-histidine.</text>
        <dbReference type="EC" id="2.7.13.3"/>
    </reaction>
</comment>
<dbReference type="SUPFAM" id="SSF55874">
    <property type="entry name" value="ATPase domain of HSP90 chaperone/DNA topoisomerase II/histidine kinase"/>
    <property type="match status" value="1"/>
</dbReference>
<name>A0ABQ0A3A0_9GAMM</name>
<dbReference type="EMBL" id="BAABWH010000011">
    <property type="protein sequence ID" value="GAA6146862.1"/>
    <property type="molecule type" value="Genomic_DNA"/>
</dbReference>
<dbReference type="PANTHER" id="PTHR43065:SF10">
    <property type="entry name" value="PEROXIDE STRESS-ACTIVATED HISTIDINE KINASE MAK3"/>
    <property type="match status" value="1"/>
</dbReference>
<dbReference type="InterPro" id="IPR003661">
    <property type="entry name" value="HisK_dim/P_dom"/>
</dbReference>
<dbReference type="SMART" id="SM00387">
    <property type="entry name" value="HATPase_c"/>
    <property type="match status" value="1"/>
</dbReference>
<dbReference type="InterPro" id="IPR036890">
    <property type="entry name" value="HATPase_C_sf"/>
</dbReference>
<organism evidence="11 12">
    <name type="scientific">Thalassolituus maritimus</name>
    <dbReference type="NCBI Taxonomy" id="484498"/>
    <lineage>
        <taxon>Bacteria</taxon>
        <taxon>Pseudomonadati</taxon>
        <taxon>Pseudomonadota</taxon>
        <taxon>Gammaproteobacteria</taxon>
        <taxon>Oceanospirillales</taxon>
        <taxon>Oceanospirillaceae</taxon>
        <taxon>Thalassolituus</taxon>
    </lineage>
</organism>
<dbReference type="InterPro" id="IPR005467">
    <property type="entry name" value="His_kinase_dom"/>
</dbReference>
<dbReference type="PRINTS" id="PR00344">
    <property type="entry name" value="BCTRLSENSOR"/>
</dbReference>
<dbReference type="PROSITE" id="PS50109">
    <property type="entry name" value="HIS_KIN"/>
    <property type="match status" value="1"/>
</dbReference>
<dbReference type="EC" id="2.7.13.3" evidence="2"/>
<keyword evidence="9" id="KW-1133">Transmembrane helix</keyword>
<feature type="transmembrane region" description="Helical" evidence="9">
    <location>
        <begin position="32"/>
        <end position="52"/>
    </location>
</feature>
<keyword evidence="9" id="KW-0472">Membrane</keyword>
<proteinExistence type="predicted"/>
<protein>
    <recommendedName>
        <fullName evidence="2">histidine kinase</fullName>
        <ecNumber evidence="2">2.7.13.3</ecNumber>
    </recommendedName>
</protein>
<dbReference type="CDD" id="cd00082">
    <property type="entry name" value="HisKA"/>
    <property type="match status" value="1"/>
</dbReference>
<evidence type="ECO:0000256" key="5">
    <source>
        <dbReference type="ARBA" id="ARBA00022741"/>
    </source>
</evidence>
<dbReference type="InterPro" id="IPR036097">
    <property type="entry name" value="HisK_dim/P_sf"/>
</dbReference>
<evidence type="ECO:0000256" key="6">
    <source>
        <dbReference type="ARBA" id="ARBA00022777"/>
    </source>
</evidence>